<dbReference type="SMART" id="SM00507">
    <property type="entry name" value="HNHc"/>
    <property type="match status" value="1"/>
</dbReference>
<dbReference type="InterPro" id="IPR003870">
    <property type="entry name" value="DUF222"/>
</dbReference>
<dbReference type="CDD" id="cd00085">
    <property type="entry name" value="HNHc"/>
    <property type="match status" value="1"/>
</dbReference>
<evidence type="ECO:0000313" key="4">
    <source>
        <dbReference type="Proteomes" id="UP000326546"/>
    </source>
</evidence>
<gene>
    <name evidence="3" type="ORF">FY030_04445</name>
</gene>
<reference evidence="3 4" key="1">
    <citation type="submission" date="2019-09" db="EMBL/GenBank/DDBJ databases">
        <title>Serinicoccus pratensis sp. nov., isolated from meadow soil.</title>
        <authorList>
            <person name="Zhang W."/>
        </authorList>
    </citation>
    <scope>NUCLEOTIDE SEQUENCE [LARGE SCALE GENOMIC DNA]</scope>
    <source>
        <strain evidence="3 4">W204</strain>
    </source>
</reference>
<dbReference type="EMBL" id="CP044427">
    <property type="protein sequence ID" value="QFG68067.1"/>
    <property type="molecule type" value="Genomic_DNA"/>
</dbReference>
<sequence length="519" mass="54679">MALIQGTGQPPREGHVGAVVEVLGRQLNSMGRPAGVDAAAWAAEQEERLCTLADELFVPPHPVDAEELAYWALVADLERHGVGDSLDHDAGEDRYAVGGSDVDDAGGGNRAPGLPAQELAAGLEDAARGLARAALTEDESVRVLDAGIVSGTEALGRLRAEADARMVLLALEASARGLHAEKGLSLPDWLRARCPWLPPQDATNLHQIVKCASLASGGPLKQVAITGQAPLHRAALVARTLNRVVRCVDVDQHEGYAQILADAAANPNLSDAELARVCAELIRALLDDPPEREKTAEELRRVTRRAVGEGLTRFTIDAPDAAAATLDGILTSKLAAPAPGVDETGLEVADPRSAGQRQFDALMTVVNRGLSNPGAAPSAARASVLLLIPFDPDKGAPSGVAHTPTGLLIGERNAGKLSCSADITPVWVGPGNEPLALGHTARCASPGQFKALVVRDEHCTFPGCSRPPQWCDVHHLTWWSRGGRTDVDQMALLCEQHHTHVHLHDISGEVAGGHVVWHV</sequence>
<feature type="compositionally biased region" description="Basic and acidic residues" evidence="1">
    <location>
        <begin position="84"/>
        <end position="95"/>
    </location>
</feature>
<evidence type="ECO:0000259" key="2">
    <source>
        <dbReference type="SMART" id="SM00507"/>
    </source>
</evidence>
<feature type="domain" description="HNH nuclease" evidence="2">
    <location>
        <begin position="447"/>
        <end position="499"/>
    </location>
</feature>
<dbReference type="OrthoDB" id="4857724at2"/>
<dbReference type="RefSeq" id="WP_158060457.1">
    <property type="nucleotide sequence ID" value="NZ_CP044427.1"/>
</dbReference>
<organism evidence="3 4">
    <name type="scientific">Ornithinimicrobium pratense</name>
    <dbReference type="NCBI Taxonomy" id="2593973"/>
    <lineage>
        <taxon>Bacteria</taxon>
        <taxon>Bacillati</taxon>
        <taxon>Actinomycetota</taxon>
        <taxon>Actinomycetes</taxon>
        <taxon>Micrococcales</taxon>
        <taxon>Ornithinimicrobiaceae</taxon>
        <taxon>Ornithinimicrobium</taxon>
    </lineage>
</organism>
<name>A0A5J6V318_9MICO</name>
<dbReference type="Proteomes" id="UP000326546">
    <property type="component" value="Chromosome"/>
</dbReference>
<evidence type="ECO:0000256" key="1">
    <source>
        <dbReference type="SAM" id="MobiDB-lite"/>
    </source>
</evidence>
<keyword evidence="4" id="KW-1185">Reference proteome</keyword>
<dbReference type="KEGG" id="serw:FY030_04445"/>
<dbReference type="InterPro" id="IPR003615">
    <property type="entry name" value="HNH_nuc"/>
</dbReference>
<feature type="region of interest" description="Disordered" evidence="1">
    <location>
        <begin position="84"/>
        <end position="115"/>
    </location>
</feature>
<dbReference type="Pfam" id="PF02720">
    <property type="entry name" value="DUF222"/>
    <property type="match status" value="1"/>
</dbReference>
<dbReference type="AlphaFoldDB" id="A0A5J6V318"/>
<proteinExistence type="predicted"/>
<protein>
    <submittedName>
        <fullName evidence="3">DUF222 domain-containing protein</fullName>
    </submittedName>
</protein>
<evidence type="ECO:0000313" key="3">
    <source>
        <dbReference type="EMBL" id="QFG68067.1"/>
    </source>
</evidence>
<accession>A0A5J6V318</accession>